<dbReference type="VEuPathDB" id="TriTrypDB:TEOVI_000561600"/>
<organism evidence="2 3">
    <name type="scientific">Trypanosoma equiperdum</name>
    <dbReference type="NCBI Taxonomy" id="5694"/>
    <lineage>
        <taxon>Eukaryota</taxon>
        <taxon>Discoba</taxon>
        <taxon>Euglenozoa</taxon>
        <taxon>Kinetoplastea</taxon>
        <taxon>Metakinetoplastina</taxon>
        <taxon>Trypanosomatida</taxon>
        <taxon>Trypanosomatidae</taxon>
        <taxon>Trypanosoma</taxon>
    </lineage>
</organism>
<dbReference type="CDD" id="cd00600">
    <property type="entry name" value="Sm_like"/>
    <property type="match status" value="1"/>
</dbReference>
<gene>
    <name evidence="2" type="ORF">TEOVI_000561600</name>
</gene>
<feature type="domain" description="Sm" evidence="1">
    <location>
        <begin position="8"/>
        <end position="80"/>
    </location>
</feature>
<protein>
    <submittedName>
        <fullName evidence="2">U6 snRNA-associated Sm-like protein LSm5p</fullName>
    </submittedName>
</protein>
<dbReference type="SUPFAM" id="SSF50182">
    <property type="entry name" value="Sm-like ribonucleoproteins"/>
    <property type="match status" value="1"/>
</dbReference>
<dbReference type="AlphaFoldDB" id="A0A1G4I0X5"/>
<proteinExistence type="predicted"/>
<reference evidence="2" key="1">
    <citation type="submission" date="2016-09" db="EMBL/GenBank/DDBJ databases">
        <authorList>
            <person name="Hebert L."/>
            <person name="Moumen B."/>
        </authorList>
    </citation>
    <scope>NUCLEOTIDE SEQUENCE [LARGE SCALE GENOMIC DNA]</scope>
    <source>
        <strain evidence="2">OVI</strain>
    </source>
</reference>
<comment type="caution">
    <text evidence="2">The sequence shown here is derived from an EMBL/GenBank/DDBJ whole genome shotgun (WGS) entry which is preliminary data.</text>
</comment>
<accession>A0A1G4I0X5</accession>
<evidence type="ECO:0000313" key="3">
    <source>
        <dbReference type="Proteomes" id="UP000195570"/>
    </source>
</evidence>
<evidence type="ECO:0000259" key="1">
    <source>
        <dbReference type="SMART" id="SM00651"/>
    </source>
</evidence>
<dbReference type="Gene3D" id="2.30.30.100">
    <property type="match status" value="1"/>
</dbReference>
<name>A0A1G4I0X5_TRYEQ</name>
<dbReference type="Pfam" id="PF01423">
    <property type="entry name" value="LSM"/>
    <property type="match status" value="1"/>
</dbReference>
<dbReference type="InterPro" id="IPR010920">
    <property type="entry name" value="LSM_dom_sf"/>
</dbReference>
<dbReference type="EMBL" id="CZPT02000276">
    <property type="protein sequence ID" value="SCU65324.1"/>
    <property type="molecule type" value="Genomic_DNA"/>
</dbReference>
<dbReference type="Proteomes" id="UP000195570">
    <property type="component" value="Unassembled WGS sequence"/>
</dbReference>
<dbReference type="RefSeq" id="XP_067076936.1">
    <property type="nucleotide sequence ID" value="XM_067220835.1"/>
</dbReference>
<keyword evidence="3" id="KW-1185">Reference proteome</keyword>
<dbReference type="SMART" id="SM00651">
    <property type="entry name" value="Sm"/>
    <property type="match status" value="1"/>
</dbReference>
<sequence length="117" mass="12792">MSVKSERRSFLSFLGCRVSVDLDDGSTLVGRLVSFSPTSNLILTDAERRKPLKRRRGSIRNECYNCVLFVRGSSVLSVKHSSGVTTDATVIDSITGRQTVVSKTIQAASQSLDTPLR</sequence>
<dbReference type="GeneID" id="92379556"/>
<evidence type="ECO:0000313" key="2">
    <source>
        <dbReference type="EMBL" id="SCU65324.1"/>
    </source>
</evidence>
<dbReference type="InterPro" id="IPR001163">
    <property type="entry name" value="Sm_dom_euk/arc"/>
</dbReference>